<dbReference type="NCBIfam" id="TIGR01251">
    <property type="entry name" value="ribP_PPkin"/>
    <property type="match status" value="1"/>
</dbReference>
<comment type="pathway">
    <text evidence="1">Metabolic intermediate biosynthesis; 5-phospho-alpha-D-ribose 1-diphosphate biosynthesis; 5-phospho-alpha-D-ribose 1-diphosphate from D-ribose 5-phosphate (route I): step 1/1.</text>
</comment>
<dbReference type="GO" id="GO:0002189">
    <property type="term" value="C:ribose phosphate diphosphokinase complex"/>
    <property type="evidence" value="ECO:0007669"/>
    <property type="project" value="TreeGrafter"/>
</dbReference>
<feature type="domain" description="Ribose-phosphate pyrophosphokinase N-terminal" evidence="13">
    <location>
        <begin position="91"/>
        <end position="207"/>
    </location>
</feature>
<comment type="catalytic activity">
    <reaction evidence="12">
        <text>D-ribose 5-phosphate + ATP = 5-phospho-alpha-D-ribose 1-diphosphate + AMP + H(+)</text>
        <dbReference type="Rhea" id="RHEA:15609"/>
        <dbReference type="ChEBI" id="CHEBI:15378"/>
        <dbReference type="ChEBI" id="CHEBI:30616"/>
        <dbReference type="ChEBI" id="CHEBI:58017"/>
        <dbReference type="ChEBI" id="CHEBI:78346"/>
        <dbReference type="ChEBI" id="CHEBI:456215"/>
        <dbReference type="EC" id="2.7.6.1"/>
    </reaction>
</comment>
<dbReference type="SUPFAM" id="SSF53271">
    <property type="entry name" value="PRTase-like"/>
    <property type="match status" value="1"/>
</dbReference>
<keyword evidence="11" id="KW-0460">Magnesium</keyword>
<evidence type="ECO:0000313" key="15">
    <source>
        <dbReference type="Proteomes" id="UP001295684"/>
    </source>
</evidence>
<keyword evidence="10" id="KW-0067">ATP-binding</keyword>
<dbReference type="PANTHER" id="PTHR10210">
    <property type="entry name" value="RIBOSE-PHOSPHATE DIPHOSPHOKINASE FAMILY MEMBER"/>
    <property type="match status" value="1"/>
</dbReference>
<gene>
    <name evidence="14" type="ORF">ECRASSUSDP1_LOCUS7954</name>
</gene>
<dbReference type="AlphaFoldDB" id="A0AAD1UCI7"/>
<sequence length="421" mass="47167">MWSRFTSTFTRHSSKASRRMMFGATFACASLTTVAFVKRNDWSNMFSTQYECSDIYEKEEKTFDPRRKPLSAREDPFHRSRRNRPLNDLDLKIFSGSASQELAEEIADHLGTKISGSETGKFADGETYVRVNETVRGKDCYIIQSTCPPANDNLMELFLMISTLKRASAKSITAVIPYYGYARQDRKTEDRVSIAGADVARLLETMGVDSVISVDLHCWQIEGFFENKTPVINLEAGIIGMEYVLDDFGIENIDNLVVVSPDAGGVGRAKRFQGALLRRGFPEVTLAMIIKQRPKPGVVARMDLIGDVEGKDCIIVDDMIDSAGTLCKAAQELKEFGAKKVYAFATHGIFTGEAPERIRDSDLEKVIVTNTIPLSQHFIDTVPSEKFEHVSIGTFMAETIRRIYLKESVAGMYGEDNYREN</sequence>
<dbReference type="SMART" id="SM01400">
    <property type="entry name" value="Pribosyltran_N"/>
    <property type="match status" value="1"/>
</dbReference>
<dbReference type="Gene3D" id="3.40.50.2020">
    <property type="match status" value="2"/>
</dbReference>
<evidence type="ECO:0000259" key="13">
    <source>
        <dbReference type="Pfam" id="PF13793"/>
    </source>
</evidence>
<dbReference type="Pfam" id="PF14572">
    <property type="entry name" value="Pribosyl_synth"/>
    <property type="match status" value="1"/>
</dbReference>
<comment type="caution">
    <text evidence="14">The sequence shown here is derived from an EMBL/GenBank/DDBJ whole genome shotgun (WGS) entry which is preliminary data.</text>
</comment>
<dbReference type="InterPro" id="IPR029099">
    <property type="entry name" value="Pribosyltran_N"/>
</dbReference>
<evidence type="ECO:0000256" key="4">
    <source>
        <dbReference type="ARBA" id="ARBA00022490"/>
    </source>
</evidence>
<evidence type="ECO:0000256" key="7">
    <source>
        <dbReference type="ARBA" id="ARBA00022727"/>
    </source>
</evidence>
<dbReference type="GO" id="GO:0004749">
    <property type="term" value="F:ribose phosphate diphosphokinase activity"/>
    <property type="evidence" value="ECO:0007669"/>
    <property type="project" value="UniProtKB-EC"/>
</dbReference>
<dbReference type="GO" id="GO:0000287">
    <property type="term" value="F:magnesium ion binding"/>
    <property type="evidence" value="ECO:0007669"/>
    <property type="project" value="InterPro"/>
</dbReference>
<evidence type="ECO:0000256" key="6">
    <source>
        <dbReference type="ARBA" id="ARBA00022723"/>
    </source>
</evidence>
<dbReference type="InterPro" id="IPR000836">
    <property type="entry name" value="PRTase_dom"/>
</dbReference>
<evidence type="ECO:0000256" key="1">
    <source>
        <dbReference type="ARBA" id="ARBA00004996"/>
    </source>
</evidence>
<dbReference type="GO" id="GO:0006015">
    <property type="term" value="P:5-phosphoribose 1-diphosphate biosynthetic process"/>
    <property type="evidence" value="ECO:0007669"/>
    <property type="project" value="TreeGrafter"/>
</dbReference>
<dbReference type="CDD" id="cd06223">
    <property type="entry name" value="PRTases_typeI"/>
    <property type="match status" value="1"/>
</dbReference>
<evidence type="ECO:0000313" key="14">
    <source>
        <dbReference type="EMBL" id="CAI2366681.1"/>
    </source>
</evidence>
<organism evidence="14 15">
    <name type="scientific">Euplotes crassus</name>
    <dbReference type="NCBI Taxonomy" id="5936"/>
    <lineage>
        <taxon>Eukaryota</taxon>
        <taxon>Sar</taxon>
        <taxon>Alveolata</taxon>
        <taxon>Ciliophora</taxon>
        <taxon>Intramacronucleata</taxon>
        <taxon>Spirotrichea</taxon>
        <taxon>Hypotrichia</taxon>
        <taxon>Euplotida</taxon>
        <taxon>Euplotidae</taxon>
        <taxon>Moneuplotes</taxon>
    </lineage>
</organism>
<comment type="similarity">
    <text evidence="2">Belongs to the ribose-phosphate pyrophosphokinase family.</text>
</comment>
<dbReference type="InterPro" id="IPR029057">
    <property type="entry name" value="PRTase-like"/>
</dbReference>
<dbReference type="PANTHER" id="PTHR10210:SF32">
    <property type="entry name" value="RIBOSE-PHOSPHATE PYROPHOSPHOKINASE 2"/>
    <property type="match status" value="1"/>
</dbReference>
<dbReference type="EC" id="2.7.6.1" evidence="3"/>
<dbReference type="FunFam" id="3.40.50.2020:FF:000002">
    <property type="entry name" value="Ribose-phosphate pyrophosphokinase"/>
    <property type="match status" value="1"/>
</dbReference>
<dbReference type="Proteomes" id="UP001295684">
    <property type="component" value="Unassembled WGS sequence"/>
</dbReference>
<evidence type="ECO:0000256" key="9">
    <source>
        <dbReference type="ARBA" id="ARBA00022777"/>
    </source>
</evidence>
<dbReference type="GO" id="GO:0005524">
    <property type="term" value="F:ATP binding"/>
    <property type="evidence" value="ECO:0007669"/>
    <property type="project" value="UniProtKB-KW"/>
</dbReference>
<reference evidence="14" key="1">
    <citation type="submission" date="2023-07" db="EMBL/GenBank/DDBJ databases">
        <authorList>
            <consortium name="AG Swart"/>
            <person name="Singh M."/>
            <person name="Singh A."/>
            <person name="Seah K."/>
            <person name="Emmerich C."/>
        </authorList>
    </citation>
    <scope>NUCLEOTIDE SEQUENCE</scope>
    <source>
        <strain evidence="14">DP1</strain>
    </source>
</reference>
<protein>
    <recommendedName>
        <fullName evidence="3">ribose-phosphate diphosphokinase</fullName>
        <ecNumber evidence="3">2.7.6.1</ecNumber>
    </recommendedName>
</protein>
<dbReference type="Pfam" id="PF13793">
    <property type="entry name" value="Pribosyltran_N"/>
    <property type="match status" value="1"/>
</dbReference>
<dbReference type="NCBIfam" id="NF002320">
    <property type="entry name" value="PRK01259.1"/>
    <property type="match status" value="1"/>
</dbReference>
<keyword evidence="9" id="KW-0418">Kinase</keyword>
<evidence type="ECO:0000256" key="5">
    <source>
        <dbReference type="ARBA" id="ARBA00022679"/>
    </source>
</evidence>
<evidence type="ECO:0000256" key="3">
    <source>
        <dbReference type="ARBA" id="ARBA00013247"/>
    </source>
</evidence>
<dbReference type="GO" id="GO:0005737">
    <property type="term" value="C:cytoplasm"/>
    <property type="evidence" value="ECO:0007669"/>
    <property type="project" value="TreeGrafter"/>
</dbReference>
<dbReference type="GO" id="GO:0016301">
    <property type="term" value="F:kinase activity"/>
    <property type="evidence" value="ECO:0007669"/>
    <property type="project" value="UniProtKB-KW"/>
</dbReference>
<evidence type="ECO:0000256" key="8">
    <source>
        <dbReference type="ARBA" id="ARBA00022741"/>
    </source>
</evidence>
<accession>A0AAD1UCI7</accession>
<evidence type="ECO:0000256" key="12">
    <source>
        <dbReference type="ARBA" id="ARBA00049535"/>
    </source>
</evidence>
<keyword evidence="15" id="KW-1185">Reference proteome</keyword>
<proteinExistence type="inferred from homology"/>
<evidence type="ECO:0000256" key="10">
    <source>
        <dbReference type="ARBA" id="ARBA00022840"/>
    </source>
</evidence>
<dbReference type="FunFam" id="3.40.50.2020:FF:000007">
    <property type="entry name" value="Ribose-phosphate pyrophosphokinase"/>
    <property type="match status" value="1"/>
</dbReference>
<keyword evidence="8" id="KW-0547">Nucleotide-binding</keyword>
<keyword evidence="7" id="KW-0545">Nucleotide biosynthesis</keyword>
<keyword evidence="6" id="KW-0479">Metal-binding</keyword>
<evidence type="ECO:0000256" key="2">
    <source>
        <dbReference type="ARBA" id="ARBA00006478"/>
    </source>
</evidence>
<dbReference type="EMBL" id="CAMPGE010007765">
    <property type="protein sequence ID" value="CAI2366681.1"/>
    <property type="molecule type" value="Genomic_DNA"/>
</dbReference>
<name>A0AAD1UCI7_EUPCR</name>
<keyword evidence="5" id="KW-0808">Transferase</keyword>
<keyword evidence="4" id="KW-0963">Cytoplasm</keyword>
<dbReference type="GO" id="GO:0006164">
    <property type="term" value="P:purine nucleotide biosynthetic process"/>
    <property type="evidence" value="ECO:0007669"/>
    <property type="project" value="TreeGrafter"/>
</dbReference>
<dbReference type="InterPro" id="IPR005946">
    <property type="entry name" value="Rib-P_diPkinase"/>
</dbReference>
<evidence type="ECO:0000256" key="11">
    <source>
        <dbReference type="ARBA" id="ARBA00022842"/>
    </source>
</evidence>